<evidence type="ECO:0000313" key="19">
    <source>
        <dbReference type="EMBL" id="QLA46863.1"/>
    </source>
</evidence>
<dbReference type="GeneID" id="65246748"/>
<dbReference type="GO" id="GO:1990904">
    <property type="term" value="C:ribonucleoprotein complex"/>
    <property type="evidence" value="ECO:0007669"/>
    <property type="project" value="UniProtKB-KW"/>
</dbReference>
<protein>
    <recommendedName>
        <fullName evidence="7 17">Nucleoprotein</fullName>
    </recommendedName>
</protein>
<evidence type="ECO:0000256" key="5">
    <source>
        <dbReference type="ARBA" id="ARBA00004452"/>
    </source>
</evidence>
<reference evidence="19" key="2">
    <citation type="submission" date="2019-05" db="EMBL/GenBank/DDBJ databases">
        <title>Genomic Characterization of 104 Bunyaviruses in the Families Peribunyaviridae, Nairoviridae, and Phenuiviridae.</title>
        <authorList>
            <person name="Kapuscinski M."/>
            <person name="Bergren N."/>
            <person name="Russell B."/>
            <person name="Lee J."/>
            <person name="Borland E."/>
            <person name="King D."/>
            <person name="Burkhalter K."/>
            <person name="Stenglein M."/>
            <person name="Kading R."/>
        </authorList>
    </citation>
    <scope>NUCLEOTIDE SEQUENCE</scope>
    <source>
        <strain evidence="19">VP 437R</strain>
    </source>
</reference>
<keyword evidence="14" id="KW-1035">Host cytoplasm</keyword>
<evidence type="ECO:0000256" key="14">
    <source>
        <dbReference type="ARBA" id="ARBA00023200"/>
    </source>
</evidence>
<dbReference type="InterPro" id="IPR009522">
    <property type="entry name" value="Capsid_Phlebovir/Tenuivir"/>
</dbReference>
<evidence type="ECO:0000256" key="16">
    <source>
        <dbReference type="ARBA" id="ARBA00046628"/>
    </source>
</evidence>
<dbReference type="GO" id="GO:0019013">
    <property type="term" value="C:viral nucleocapsid"/>
    <property type="evidence" value="ECO:0007669"/>
    <property type="project" value="UniProtKB-UniRule"/>
</dbReference>
<keyword evidence="10" id="KW-1040">Host Golgi apparatus</keyword>
<dbReference type="GO" id="GO:0044177">
    <property type="term" value="C:host cell Golgi apparatus"/>
    <property type="evidence" value="ECO:0007669"/>
    <property type="project" value="UniProtKB-SubCell"/>
</dbReference>
<dbReference type="Proteomes" id="UP000502989">
    <property type="component" value="Genome"/>
</dbReference>
<dbReference type="Pfam" id="PF05733">
    <property type="entry name" value="Tenui_N"/>
    <property type="match status" value="1"/>
</dbReference>
<accession>A0A4P8D7S2</accession>
<dbReference type="EMBL" id="MK896595">
    <property type="protein sequence ID" value="QLA46863.1"/>
    <property type="molecule type" value="Genomic_RNA"/>
</dbReference>
<dbReference type="GO" id="GO:0042025">
    <property type="term" value="C:host cell nucleus"/>
    <property type="evidence" value="ECO:0007669"/>
    <property type="project" value="UniProtKB-SubCell"/>
</dbReference>
<sequence>MSDYQQLAVEFASEVPSEAVIATWVEDFAYQGFDAGEVIKALVEKGKNDWKQDARKMIILSLTRGNKPSKMTERMSDAGKSTVNALVKRYNLKSGNPGRKDLTLSRIATALAGWTCQAAPIVQDYLPVTGKSMDLLSNNYPRQMMHPCFSGLIDPTLPKNTVDNLSFAHCLYMTQFSKTINPSLRGLSKSEVVSSFSQPMNAAINSSFLSSDQRRSFLDTLGLLNKNLECTSQVIDAAKAFKSLTN</sequence>
<keyword evidence="11 17" id="KW-0946">Virion</keyword>
<evidence type="ECO:0000256" key="13">
    <source>
        <dbReference type="ARBA" id="ARBA00023086"/>
    </source>
</evidence>
<keyword evidence="9" id="KW-1048">Host nucleus</keyword>
<organism evidence="18 20">
    <name type="scientific">Cacao virus</name>
    <dbReference type="NCBI Taxonomy" id="629730"/>
    <lineage>
        <taxon>Viruses</taxon>
        <taxon>Riboviria</taxon>
        <taxon>Orthornavirae</taxon>
        <taxon>Negarnaviricota</taxon>
        <taxon>Polyploviricotina</taxon>
        <taxon>Bunyaviricetes</taxon>
        <taxon>Hareavirales</taxon>
        <taxon>Phenuiviridae</taxon>
        <taxon>Phlebovirus</taxon>
        <taxon>Phlebovirus cacaoense</taxon>
    </lineage>
</organism>
<keyword evidence="20" id="KW-1185">Reference proteome</keyword>
<name>A0A4P8D7S2_9VIRU</name>
<dbReference type="GO" id="GO:0003723">
    <property type="term" value="F:RNA binding"/>
    <property type="evidence" value="ECO:0007669"/>
    <property type="project" value="UniProtKB-UniRule"/>
</dbReference>
<evidence type="ECO:0000256" key="9">
    <source>
        <dbReference type="ARBA" id="ARBA00022562"/>
    </source>
</evidence>
<evidence type="ECO:0000256" key="7">
    <source>
        <dbReference type="ARBA" id="ARBA00014389"/>
    </source>
</evidence>
<evidence type="ECO:0000313" key="20">
    <source>
        <dbReference type="Proteomes" id="UP000502989"/>
    </source>
</evidence>
<evidence type="ECO:0000256" key="15">
    <source>
        <dbReference type="ARBA" id="ARBA00023274"/>
    </source>
</evidence>
<evidence type="ECO:0000256" key="1">
    <source>
        <dbReference type="ARBA" id="ARBA00004136"/>
    </source>
</evidence>
<evidence type="ECO:0000256" key="17">
    <source>
        <dbReference type="PIRNR" id="PIRNR003953"/>
    </source>
</evidence>
<evidence type="ECO:0000256" key="6">
    <source>
        <dbReference type="ARBA" id="ARBA00005299"/>
    </source>
</evidence>
<evidence type="ECO:0000256" key="2">
    <source>
        <dbReference type="ARBA" id="ARBA00004147"/>
    </source>
</evidence>
<dbReference type="InterPro" id="IPR015971">
    <property type="entry name" value="Nucleocapsid_Phlebovirus"/>
</dbReference>
<evidence type="ECO:0000256" key="12">
    <source>
        <dbReference type="ARBA" id="ARBA00022884"/>
    </source>
</evidence>
<evidence type="ECO:0000256" key="8">
    <source>
        <dbReference type="ARBA" id="ARBA00022561"/>
    </source>
</evidence>
<dbReference type="GO" id="GO:0044172">
    <property type="term" value="C:host cell endoplasmic reticulum-Golgi intermediate compartment"/>
    <property type="evidence" value="ECO:0007669"/>
    <property type="project" value="UniProtKB-SubCell"/>
</dbReference>
<keyword evidence="15 17" id="KW-0687">Ribonucleoprotein</keyword>
<keyword evidence="8 17" id="KW-0167">Capsid protein</keyword>
<evidence type="ECO:0000256" key="4">
    <source>
        <dbReference type="ARBA" id="ARBA00004328"/>
    </source>
</evidence>
<comment type="subunit">
    <text evidence="16">Homodimer. Homohexamer; ring-shaped, necessary to form the nucleocapsid. Homopentamers; opened pentamers in solution. Binds to viral genomic RNA. Interacts with glycoprotein Gn; this interaction allows packaging of nucleocapsids into virions.</text>
</comment>
<evidence type="ECO:0000256" key="10">
    <source>
        <dbReference type="ARBA" id="ARBA00022812"/>
    </source>
</evidence>
<keyword evidence="13 17" id="KW-0543">Viral nucleoprotein</keyword>
<dbReference type="EMBL" id="MK330758">
    <property type="protein sequence ID" value="QCI62733.1"/>
    <property type="molecule type" value="Viral_cRNA"/>
</dbReference>
<evidence type="ECO:0000313" key="18">
    <source>
        <dbReference type="EMBL" id="QCI62733.1"/>
    </source>
</evidence>
<comment type="similarity">
    <text evidence="6 17">Belongs to the phlebovirus nucleocapsid protein family.</text>
</comment>
<comment type="subcellular location">
    <subcellularLocation>
        <location evidence="1">Host Golgi apparatus</location>
    </subcellularLocation>
    <subcellularLocation>
        <location evidence="3">Host cytoplasm</location>
    </subcellularLocation>
    <subcellularLocation>
        <location evidence="5">Host endoplasmic reticulum-Golgi intermediate compartment</location>
    </subcellularLocation>
    <subcellularLocation>
        <location evidence="2">Host nucleus</location>
    </subcellularLocation>
    <subcellularLocation>
        <location evidence="4 17">Virion</location>
    </subcellularLocation>
</comment>
<keyword evidence="12 17" id="KW-0694">RNA-binding</keyword>
<evidence type="ECO:0000256" key="11">
    <source>
        <dbReference type="ARBA" id="ARBA00022844"/>
    </source>
</evidence>
<dbReference type="KEGG" id="vg:65246748"/>
<reference evidence="18 20" key="1">
    <citation type="submission" date="2018-12" db="EMBL/GenBank/DDBJ databases">
        <authorList>
            <person name="Hughes H.R."/>
            <person name="Russell B.J."/>
            <person name="Lambert A.J."/>
        </authorList>
    </citation>
    <scope>NUCLEOTIDE SEQUENCE [LARGE SCALE GENOMIC DNA]</scope>
    <source>
        <strain evidence="18">VP-437R</strain>
    </source>
</reference>
<dbReference type="RefSeq" id="YP_010086099.1">
    <property type="nucleotide sequence ID" value="NC_055326.1"/>
</dbReference>
<evidence type="ECO:0000256" key="3">
    <source>
        <dbReference type="ARBA" id="ARBA00004192"/>
    </source>
</evidence>
<proteinExistence type="inferred from homology"/>
<dbReference type="PIRSF" id="PIRSF003953">
    <property type="entry name" value="N_PhelboV"/>
    <property type="match status" value="1"/>
</dbReference>